<keyword evidence="3" id="KW-0695">RNA-directed DNA polymerase</keyword>
<feature type="region of interest" description="Disordered" evidence="1">
    <location>
        <begin position="110"/>
        <end position="162"/>
    </location>
</feature>
<feature type="compositionally biased region" description="Polar residues" evidence="1">
    <location>
        <begin position="112"/>
        <end position="122"/>
    </location>
</feature>
<evidence type="ECO:0000259" key="2">
    <source>
        <dbReference type="Pfam" id="PF13966"/>
    </source>
</evidence>
<sequence>MFHIDVRVTWVDIEDENYFHSKRICIKTTSVENIFESFKIISKGKVFWVRAKEVSGWLPDFVEDEEEDDDSVDGSKDNNLYFEKVDKQKDSGSNSVDPFNIYDILNKKQKNVNEGSKSNDTTKYPPGFTPTINVDSQSNDKGTGKEAEERLKNNQEEQLDAEVRKPSHINTYNEDMEESICSGHFKRTDIPSSGGSMLQVMEDLVKVGQIMGQLPKRPKRIGLRSYALQTSPSVGYSGGILCMWDPRLFLKANSTIFDYFVMIRGEWIPNGKRMLIICIYAPQELSEKKLLYDYLNLMINNWSGEVVIMGDFNEVLTQSERFGSIFNVQGANAFNSFISTTSLEEVYLGGCSFTWCHKSANKMSKLARFLISEGLMSSCPNISTTTFDRYLSDHRPILLRECHVDYGPIPFRFFHYWFKMEGFDKFVEKTWNEIQNKKENSNIQKKKLKADLVDIDLLLDKGEGDSDILDKRVFVSKSLQDIEKPETMEVAQKAKIKWAIEGDENSKYYHGILNKRRSQLAVRGFLVNGTWIDSSRLVKKEFITHFKSRFDQPDSSRLYIKLDFHNKLTMEQKFNLECDITREEIKRAVWDCGNDKSPSPDGFSFGFYRRIKERIDTSFWEEIWRGDSTFKFLYPRLYALESCKSITVAKKLGHINLASSFRRHPRGGIEQEQFFHLSTRLDDTSLVDMRDRWSWSLDGTSEFSVASVRKMIDECYLSEVSSKARWFKVMPIKINIHAWKVKMDFLLTRFNIYRRGMDIESIICPSCGMGVESTSHVFFTCNLARQVWVRLLVGGTSIIWIFLPTRSG</sequence>
<dbReference type="InterPro" id="IPR026960">
    <property type="entry name" value="RVT-Znf"/>
</dbReference>
<dbReference type="EMBL" id="BKCJ010064189">
    <property type="protein sequence ID" value="GEW57384.1"/>
    <property type="molecule type" value="Genomic_DNA"/>
</dbReference>
<feature type="compositionally biased region" description="Basic and acidic residues" evidence="1">
    <location>
        <begin position="142"/>
        <end position="162"/>
    </location>
</feature>
<gene>
    <name evidence="3" type="ORF">Tci_229360</name>
</gene>
<comment type="caution">
    <text evidence="3">The sequence shown here is derived from an EMBL/GenBank/DDBJ whole genome shotgun (WGS) entry which is preliminary data.</text>
</comment>
<evidence type="ECO:0000256" key="1">
    <source>
        <dbReference type="SAM" id="MobiDB-lite"/>
    </source>
</evidence>
<organism evidence="3">
    <name type="scientific">Tanacetum cinerariifolium</name>
    <name type="common">Dalmatian daisy</name>
    <name type="synonym">Chrysanthemum cinerariifolium</name>
    <dbReference type="NCBI Taxonomy" id="118510"/>
    <lineage>
        <taxon>Eukaryota</taxon>
        <taxon>Viridiplantae</taxon>
        <taxon>Streptophyta</taxon>
        <taxon>Embryophyta</taxon>
        <taxon>Tracheophyta</taxon>
        <taxon>Spermatophyta</taxon>
        <taxon>Magnoliopsida</taxon>
        <taxon>eudicotyledons</taxon>
        <taxon>Gunneridae</taxon>
        <taxon>Pentapetalae</taxon>
        <taxon>asterids</taxon>
        <taxon>campanulids</taxon>
        <taxon>Asterales</taxon>
        <taxon>Asteraceae</taxon>
        <taxon>Asteroideae</taxon>
        <taxon>Anthemideae</taxon>
        <taxon>Anthemidinae</taxon>
        <taxon>Tanacetum</taxon>
    </lineage>
</organism>
<dbReference type="SUPFAM" id="SSF56219">
    <property type="entry name" value="DNase I-like"/>
    <property type="match status" value="1"/>
</dbReference>
<dbReference type="Pfam" id="PF13966">
    <property type="entry name" value="zf-RVT"/>
    <property type="match status" value="1"/>
</dbReference>
<dbReference type="GO" id="GO:0003964">
    <property type="term" value="F:RNA-directed DNA polymerase activity"/>
    <property type="evidence" value="ECO:0007669"/>
    <property type="project" value="UniProtKB-KW"/>
</dbReference>
<feature type="domain" description="Reverse transcriptase zinc-binding" evidence="2">
    <location>
        <begin position="703"/>
        <end position="788"/>
    </location>
</feature>
<proteinExistence type="predicted"/>
<dbReference type="Gene3D" id="3.60.10.10">
    <property type="entry name" value="Endonuclease/exonuclease/phosphatase"/>
    <property type="match status" value="1"/>
</dbReference>
<feature type="compositionally biased region" description="Polar residues" evidence="1">
    <location>
        <begin position="130"/>
        <end position="141"/>
    </location>
</feature>
<protein>
    <submittedName>
        <fullName evidence="3">RNA-directed DNA polymerase, eukaryota</fullName>
    </submittedName>
</protein>
<keyword evidence="3" id="KW-0808">Transferase</keyword>
<reference evidence="3" key="1">
    <citation type="journal article" date="2019" name="Sci. Rep.">
        <title>Draft genome of Tanacetum cinerariifolium, the natural source of mosquito coil.</title>
        <authorList>
            <person name="Yamashiro T."/>
            <person name="Shiraishi A."/>
            <person name="Satake H."/>
            <person name="Nakayama K."/>
        </authorList>
    </citation>
    <scope>NUCLEOTIDE SEQUENCE</scope>
</reference>
<evidence type="ECO:0000313" key="3">
    <source>
        <dbReference type="EMBL" id="GEW57384.1"/>
    </source>
</evidence>
<dbReference type="PANTHER" id="PTHR33710">
    <property type="entry name" value="BNAC02G09200D PROTEIN"/>
    <property type="match status" value="1"/>
</dbReference>
<dbReference type="PANTHER" id="PTHR33710:SF64">
    <property type="entry name" value="ENDONUCLEASE_EXONUCLEASE_PHOSPHATASE DOMAIN-CONTAINING PROTEIN"/>
    <property type="match status" value="1"/>
</dbReference>
<keyword evidence="3" id="KW-0548">Nucleotidyltransferase</keyword>
<name>A0A699GW85_TANCI</name>
<dbReference type="InterPro" id="IPR036691">
    <property type="entry name" value="Endo/exonu/phosph_ase_sf"/>
</dbReference>
<accession>A0A699GW85</accession>
<dbReference type="AlphaFoldDB" id="A0A699GW85"/>